<name>A0A183IBY7_9BILA</name>
<dbReference type="WBParaSite" id="SBAD_0000116801-mRNA-1">
    <property type="protein sequence ID" value="SBAD_0000116801-mRNA-1"/>
    <property type="gene ID" value="SBAD_0000116801"/>
</dbReference>
<dbReference type="PANTHER" id="PTHR46424:SF1">
    <property type="entry name" value="UBX DOMAIN-CONTAINING PROTEIN 4"/>
    <property type="match status" value="1"/>
</dbReference>
<evidence type="ECO:0000259" key="3">
    <source>
        <dbReference type="PROSITE" id="PS50033"/>
    </source>
</evidence>
<reference evidence="6" key="1">
    <citation type="submission" date="2016-06" db="UniProtKB">
        <authorList>
            <consortium name="WormBaseParasite"/>
        </authorList>
    </citation>
    <scope>IDENTIFICATION</scope>
</reference>
<gene>
    <name evidence="4" type="ORF">SBAD_LOCUS1131</name>
</gene>
<dbReference type="SUPFAM" id="SSF54236">
    <property type="entry name" value="Ubiquitin-like"/>
    <property type="match status" value="1"/>
</dbReference>
<dbReference type="AlphaFoldDB" id="A0A183IBY7"/>
<organism evidence="6">
    <name type="scientific">Soboliphyme baturini</name>
    <dbReference type="NCBI Taxonomy" id="241478"/>
    <lineage>
        <taxon>Eukaryota</taxon>
        <taxon>Metazoa</taxon>
        <taxon>Ecdysozoa</taxon>
        <taxon>Nematoda</taxon>
        <taxon>Enoplea</taxon>
        <taxon>Dorylaimia</taxon>
        <taxon>Dioctophymatida</taxon>
        <taxon>Dioctophymatoidea</taxon>
        <taxon>Soboliphymatidae</taxon>
        <taxon>Soboliphyme</taxon>
    </lineage>
</organism>
<reference evidence="4 5" key="2">
    <citation type="submission" date="2018-11" db="EMBL/GenBank/DDBJ databases">
        <authorList>
            <consortium name="Pathogen Informatics"/>
        </authorList>
    </citation>
    <scope>NUCLEOTIDE SEQUENCE [LARGE SCALE GENOMIC DNA]</scope>
</reference>
<feature type="domain" description="UBX" evidence="3">
    <location>
        <begin position="3"/>
        <end position="80"/>
    </location>
</feature>
<dbReference type="InterPro" id="IPR001012">
    <property type="entry name" value="UBX_dom"/>
</dbReference>
<evidence type="ECO:0000256" key="1">
    <source>
        <dbReference type="ARBA" id="ARBA00040925"/>
    </source>
</evidence>
<accession>A0A183IBY7</accession>
<dbReference type="PROSITE" id="PS50033">
    <property type="entry name" value="UBX"/>
    <property type="match status" value="1"/>
</dbReference>
<dbReference type="InterPro" id="IPR029071">
    <property type="entry name" value="Ubiquitin-like_domsf"/>
</dbReference>
<proteinExistence type="predicted"/>
<evidence type="ECO:0000313" key="4">
    <source>
        <dbReference type="EMBL" id="VDO93312.1"/>
    </source>
</evidence>
<feature type="region of interest" description="Disordered" evidence="2">
    <location>
        <begin position="112"/>
        <end position="153"/>
    </location>
</feature>
<dbReference type="Pfam" id="PF00789">
    <property type="entry name" value="UBX"/>
    <property type="match status" value="1"/>
</dbReference>
<protein>
    <recommendedName>
        <fullName evidence="1">UBX domain-containing protein 4</fullName>
    </recommendedName>
</protein>
<dbReference type="PANTHER" id="PTHR46424">
    <property type="entry name" value="UBX DOMAIN-CONTAINING PROTEIN 4"/>
    <property type="match status" value="1"/>
</dbReference>
<dbReference type="Proteomes" id="UP000270296">
    <property type="component" value="Unassembled WGS sequence"/>
</dbReference>
<dbReference type="GO" id="GO:0005783">
    <property type="term" value="C:endoplasmic reticulum"/>
    <property type="evidence" value="ECO:0007669"/>
    <property type="project" value="TreeGrafter"/>
</dbReference>
<dbReference type="OrthoDB" id="10254930at2759"/>
<evidence type="ECO:0000256" key="2">
    <source>
        <dbReference type="SAM" id="MobiDB-lite"/>
    </source>
</evidence>
<evidence type="ECO:0000313" key="5">
    <source>
        <dbReference type="Proteomes" id="UP000270296"/>
    </source>
</evidence>
<evidence type="ECO:0000313" key="6">
    <source>
        <dbReference type="WBParaSite" id="SBAD_0000116801-mRNA-1"/>
    </source>
</evidence>
<keyword evidence="5" id="KW-1185">Reference proteome</keyword>
<feature type="compositionally biased region" description="Low complexity" evidence="2">
    <location>
        <begin position="114"/>
        <end position="127"/>
    </location>
</feature>
<dbReference type="Gene3D" id="3.10.20.90">
    <property type="entry name" value="Phosphatidylinositol 3-kinase Catalytic Subunit, Chain A, domain 1"/>
    <property type="match status" value="1"/>
</dbReference>
<dbReference type="EMBL" id="UZAM01006721">
    <property type="protein sequence ID" value="VDO93312.1"/>
    <property type="molecule type" value="Genomic_DNA"/>
</dbReference>
<sequence>MFLFSTHTRIQFRLPDGSVLVENFPINDPLRSAHSFVAENFHALSSFILMKIFPRHEYTPEELDKSFSSLDLVPSAVLLVLPVRNFMFFKCCFLNVEAFKFHSRELCTFEDKSSYSGSTSSETQSRTFGRITDLRNDSDDAEGTWNGNSTQQL</sequence>
<dbReference type="SMART" id="SM00166">
    <property type="entry name" value="UBX"/>
    <property type="match status" value="1"/>
</dbReference>
<dbReference type="GO" id="GO:0036503">
    <property type="term" value="P:ERAD pathway"/>
    <property type="evidence" value="ECO:0007669"/>
    <property type="project" value="TreeGrafter"/>
</dbReference>